<dbReference type="EMBL" id="JAVHJL010000003">
    <property type="protein sequence ID" value="KAK6507943.1"/>
    <property type="molecule type" value="Genomic_DNA"/>
</dbReference>
<name>A0AAV9WM60_9PEZI</name>
<evidence type="ECO:0000313" key="3">
    <source>
        <dbReference type="EMBL" id="KAK6507943.1"/>
    </source>
</evidence>
<accession>A0AAV9WM60</accession>
<keyword evidence="4" id="KW-1185">Reference proteome</keyword>
<dbReference type="Proteomes" id="UP001370758">
    <property type="component" value="Unassembled WGS sequence"/>
</dbReference>
<dbReference type="SUPFAM" id="SSF81901">
    <property type="entry name" value="HCP-like"/>
    <property type="match status" value="1"/>
</dbReference>
<organism evidence="3 4">
    <name type="scientific">Arthrobotrys musiformis</name>
    <dbReference type="NCBI Taxonomy" id="47236"/>
    <lineage>
        <taxon>Eukaryota</taxon>
        <taxon>Fungi</taxon>
        <taxon>Dikarya</taxon>
        <taxon>Ascomycota</taxon>
        <taxon>Pezizomycotina</taxon>
        <taxon>Orbiliomycetes</taxon>
        <taxon>Orbiliales</taxon>
        <taxon>Orbiliaceae</taxon>
        <taxon>Arthrobotrys</taxon>
    </lineage>
</organism>
<evidence type="ECO:0000313" key="4">
    <source>
        <dbReference type="Proteomes" id="UP001370758"/>
    </source>
</evidence>
<dbReference type="SUPFAM" id="SSF48452">
    <property type="entry name" value="TPR-like"/>
    <property type="match status" value="1"/>
</dbReference>
<sequence length="1180" mass="131453">MGRPYLETPLQASDLHSGGSGSEEPLGPGRHFTQSNRSQEHGSQGPHRTGSEANSAKDDSEYNAGADEDSGAPTPQRDGGMHALESSSHRLPEDLEEKDVRRLFHANPVQTIDIMSNRLSEELDEKSRQRILDQLSLIEDLLDSDLNSTNYARTEVLDMAIDVRIILSGYPDLVDNGLQGRANRFRDSLTIRFKRTENPEDIKTTICSAQSILPHCYRLGIDRAELSYAIGELFLARWEARREKEDIDSAIEVMGRALRGSKSCSKKGEYLLKLVYMLKERFRITNETSDLDKAIRLGSDCVNLVTMTDREPTALRELAICLQIRYQKEGNSEDMERAIDAMQKALDSTTSDPANRQRGLMELGRIFYLRYYRTRDNKYLDRAIEQFEQSTTMGGDVTLSAEWLNFGYHYLGICYHARYRLTTGLSSDLDQAVEMATKAVRAVGMPSTQFQDATHPYGLGTGQDATFVGALWFTLASYLYQRSFFPTRLEDLQRAIDYFEEASKIPGISPDYRCMILCQLGDSLVLRFGTKGTIEDLTRAESVLKQSFETLDASPTNRASSARSLANKLAYLGRWEEALVVIDTAVSLLAVATLKPVKDNAHSEVEAFASLSRDAAAIALNAGRTPLEALVLLDRGLGLLSGSTLTKNRSDPEIVKSAHSFPSYSANDMMDIIGEDKLVVVNVSKYRCDAILVEKGRIELVPLTLLDQQVIDANARTLRSGGESSWGVLEWLWEAVALPILREFKIYEPLTKTQGRSSGSQDKGKSHTAKTARLGEDQLPHIWWITTGQLTQLPIHAAGKHFERSNETVLDCTISSYSDSVKCFIERRREAATRETNLSAKALVVSMPKTPGYSSLSFAEKEATTVTDICRSLDLIIQNSNLRRERDEVLEGLRDCQIFHFAGHGFSDPTNPSQSRLLLHDWRESPLTVEKIQALNLQNSGPFLAYLSACSTGSSKIMTLSDENIHLVNAFQAVGFQNVVGTLWEVNDRHCVGVAKTVYETIAEKGLSNHSVALGLHRATVRLRNGAISNKPRPRTGNCKVREPNLPSGLNSITVSRPGDHEESCIKVTKLPKWLYADLKSYRLIPLRLAQYTGSVAIPDKILSLPLEVITVRQIPLQFEPHRPSRNADGSRGELGGSSGIEYDPENSCENEAFLRDLARVGRQPVAPQTYWIPYVHFGI</sequence>
<feature type="region of interest" description="Disordered" evidence="1">
    <location>
        <begin position="1121"/>
        <end position="1146"/>
    </location>
</feature>
<proteinExistence type="predicted"/>
<feature type="domain" description="CHAT" evidence="2">
    <location>
        <begin position="730"/>
        <end position="1029"/>
    </location>
</feature>
<dbReference type="Pfam" id="PF12770">
    <property type="entry name" value="CHAT"/>
    <property type="match status" value="1"/>
</dbReference>
<evidence type="ECO:0000259" key="2">
    <source>
        <dbReference type="Pfam" id="PF12770"/>
    </source>
</evidence>
<evidence type="ECO:0000256" key="1">
    <source>
        <dbReference type="SAM" id="MobiDB-lite"/>
    </source>
</evidence>
<protein>
    <recommendedName>
        <fullName evidence="2">CHAT domain-containing protein</fullName>
    </recommendedName>
</protein>
<dbReference type="InterPro" id="IPR024983">
    <property type="entry name" value="CHAT_dom"/>
</dbReference>
<dbReference type="Gene3D" id="1.25.40.10">
    <property type="entry name" value="Tetratricopeptide repeat domain"/>
    <property type="match status" value="1"/>
</dbReference>
<reference evidence="3 4" key="1">
    <citation type="submission" date="2023-08" db="EMBL/GenBank/DDBJ databases">
        <authorList>
            <person name="Palmer J.M."/>
        </authorList>
    </citation>
    <scope>NUCLEOTIDE SEQUENCE [LARGE SCALE GENOMIC DNA]</scope>
    <source>
        <strain evidence="3 4">TWF481</strain>
    </source>
</reference>
<feature type="region of interest" description="Disordered" evidence="1">
    <location>
        <begin position="1"/>
        <end position="84"/>
    </location>
</feature>
<gene>
    <name evidence="3" type="ORF">TWF481_006363</name>
</gene>
<dbReference type="InterPro" id="IPR011990">
    <property type="entry name" value="TPR-like_helical_dom_sf"/>
</dbReference>
<dbReference type="AlphaFoldDB" id="A0AAV9WM60"/>
<comment type="caution">
    <text evidence="3">The sequence shown here is derived from an EMBL/GenBank/DDBJ whole genome shotgun (WGS) entry which is preliminary data.</text>
</comment>